<reference evidence="3" key="1">
    <citation type="journal article" date="2019" name="Int. J. Syst. Evol. Microbiol.">
        <title>The Global Catalogue of Microorganisms (GCM) 10K type strain sequencing project: providing services to taxonomists for standard genome sequencing and annotation.</title>
        <authorList>
            <consortium name="The Broad Institute Genomics Platform"/>
            <consortium name="The Broad Institute Genome Sequencing Center for Infectious Disease"/>
            <person name="Wu L."/>
            <person name="Ma J."/>
        </authorList>
    </citation>
    <scope>NUCLEOTIDE SEQUENCE [LARGE SCALE GENOMIC DNA]</scope>
    <source>
        <strain evidence="3">CCUG 51308</strain>
    </source>
</reference>
<gene>
    <name evidence="2" type="ORF">ACFQS8_02780</name>
</gene>
<keyword evidence="3" id="KW-1185">Reference proteome</keyword>
<name>A0ABW2IHM4_9PROT</name>
<dbReference type="Proteomes" id="UP001596492">
    <property type="component" value="Unassembled WGS sequence"/>
</dbReference>
<sequence>MFDDQLMEIARQLLNTAQTNRLKLVTAESCTGGLLAGLITEIPGSSQTLDRGFVVYTNRAKQDMLGVSGDILADFGAVSEPTAIAMAEGALAHSRADLAVSITGIAGPGGQTPMKPVGLVHIAAIRRDREILQEAYNFGNIGRSNVRRKSIIHAIGMLMQLMK</sequence>
<protein>
    <submittedName>
        <fullName evidence="2">CinA family protein</fullName>
    </submittedName>
</protein>
<dbReference type="NCBIfam" id="TIGR00199">
    <property type="entry name" value="PncC_domain"/>
    <property type="match status" value="1"/>
</dbReference>
<evidence type="ECO:0000259" key="1">
    <source>
        <dbReference type="Pfam" id="PF02464"/>
    </source>
</evidence>
<feature type="domain" description="CinA C-terminal" evidence="1">
    <location>
        <begin position="8"/>
        <end position="161"/>
    </location>
</feature>
<dbReference type="SUPFAM" id="SSF142433">
    <property type="entry name" value="CinA-like"/>
    <property type="match status" value="1"/>
</dbReference>
<comment type="caution">
    <text evidence="2">The sequence shown here is derived from an EMBL/GenBank/DDBJ whole genome shotgun (WGS) entry which is preliminary data.</text>
</comment>
<evidence type="ECO:0000313" key="3">
    <source>
        <dbReference type="Proteomes" id="UP001596492"/>
    </source>
</evidence>
<proteinExistence type="predicted"/>
<dbReference type="EMBL" id="JBHTBR010000002">
    <property type="protein sequence ID" value="MFC7290529.1"/>
    <property type="molecule type" value="Genomic_DNA"/>
</dbReference>
<dbReference type="InterPro" id="IPR036653">
    <property type="entry name" value="CinA-like_C"/>
</dbReference>
<organism evidence="2 3">
    <name type="scientific">Hirschia litorea</name>
    <dbReference type="NCBI Taxonomy" id="1199156"/>
    <lineage>
        <taxon>Bacteria</taxon>
        <taxon>Pseudomonadati</taxon>
        <taxon>Pseudomonadota</taxon>
        <taxon>Alphaproteobacteria</taxon>
        <taxon>Hyphomonadales</taxon>
        <taxon>Hyphomonadaceae</taxon>
        <taxon>Hirschia</taxon>
    </lineage>
</organism>
<dbReference type="Gene3D" id="3.90.950.20">
    <property type="entry name" value="CinA-like"/>
    <property type="match status" value="1"/>
</dbReference>
<dbReference type="InterPro" id="IPR008136">
    <property type="entry name" value="CinA_C"/>
</dbReference>
<dbReference type="Pfam" id="PF02464">
    <property type="entry name" value="CinA"/>
    <property type="match status" value="1"/>
</dbReference>
<dbReference type="RefSeq" id="WP_382165492.1">
    <property type="nucleotide sequence ID" value="NZ_JBHTBR010000002.1"/>
</dbReference>
<accession>A0ABW2IHM4</accession>
<evidence type="ECO:0000313" key="2">
    <source>
        <dbReference type="EMBL" id="MFC7290529.1"/>
    </source>
</evidence>